<sequence length="199" mass="21240">MLSFHNREQRNVKPGARTGGRMNALNLWRGAGFLLLMSPALAWANGEEIQFTGTVLAGSCQVTVPDIELGSVLVSSFSGKGSDSSTVVAWQITLSGCQGIIETVNVSLSGASDAAFLDYFAVTEPTNTHASGVALKIMTDEPAAKVQKPDKSVIQWPWAAIKTGSDSAVMRYTARYVQTEDTITTGEADGVINYTIDYL</sequence>
<dbReference type="EMBL" id="RHXB01000007">
    <property type="protein sequence ID" value="RSE25643.1"/>
    <property type="molecule type" value="Genomic_DNA"/>
</dbReference>
<evidence type="ECO:0000313" key="1">
    <source>
        <dbReference type="EMBL" id="RSE25643.1"/>
    </source>
</evidence>
<dbReference type="InterPro" id="IPR050263">
    <property type="entry name" value="Bact_Fimbrial_Adh_Pro"/>
</dbReference>
<dbReference type="PANTHER" id="PTHR33420">
    <property type="entry name" value="FIMBRIAL SUBUNIT ELFA-RELATED"/>
    <property type="match status" value="1"/>
</dbReference>
<dbReference type="Gene3D" id="2.60.40.1090">
    <property type="entry name" value="Fimbrial-type adhesion domain"/>
    <property type="match status" value="1"/>
</dbReference>
<evidence type="ECO:0000313" key="2">
    <source>
        <dbReference type="Proteomes" id="UP000275331"/>
    </source>
</evidence>
<dbReference type="GO" id="GO:0009289">
    <property type="term" value="C:pilus"/>
    <property type="evidence" value="ECO:0007669"/>
    <property type="project" value="UniProtKB-SubCell"/>
</dbReference>
<name>A0A427UYY5_9ENTR</name>
<accession>A0A427UYY5</accession>
<proteinExistence type="predicted"/>
<organism evidence="1 2">
    <name type="scientific">Atlantibacter subterraneus</name>
    <dbReference type="NCBI Taxonomy" id="255519"/>
    <lineage>
        <taxon>Bacteria</taxon>
        <taxon>Pseudomonadati</taxon>
        <taxon>Pseudomonadota</taxon>
        <taxon>Gammaproteobacteria</taxon>
        <taxon>Enterobacterales</taxon>
        <taxon>Enterobacteriaceae</taxon>
        <taxon>Atlantibacter</taxon>
    </lineage>
</organism>
<dbReference type="AlphaFoldDB" id="A0A427UYY5"/>
<comment type="caution">
    <text evidence="1">The sequence shown here is derived from an EMBL/GenBank/DDBJ whole genome shotgun (WGS) entry which is preliminary data.</text>
</comment>
<dbReference type="InterPro" id="IPR008966">
    <property type="entry name" value="Adhesion_dom_sf"/>
</dbReference>
<gene>
    <name evidence="1" type="ORF">EGT71_11975</name>
</gene>
<dbReference type="PANTHER" id="PTHR33420:SF12">
    <property type="entry name" value="FIMBRIN-LIKE PROTEIN FIMI-RELATED"/>
    <property type="match status" value="1"/>
</dbReference>
<dbReference type="Proteomes" id="UP000275331">
    <property type="component" value="Unassembled WGS sequence"/>
</dbReference>
<reference evidence="1 2" key="1">
    <citation type="submission" date="2018-10" db="EMBL/GenBank/DDBJ databases">
        <title>Transmission dynamics of multidrug resistant bacteria on intensive care unit surfaces.</title>
        <authorList>
            <person name="D'Souza A.W."/>
            <person name="Potter R.F."/>
            <person name="Wallace M."/>
            <person name="Shupe A."/>
            <person name="Patel S."/>
            <person name="Sun S."/>
            <person name="Gul D."/>
            <person name="Kwon J.H."/>
            <person name="Andleeb S."/>
            <person name="Burnham C.-A.D."/>
            <person name="Dantas G."/>
        </authorList>
    </citation>
    <scope>NUCLEOTIDE SEQUENCE [LARGE SCALE GENOMIC DNA]</scope>
    <source>
        <strain evidence="1 2">AS_373</strain>
    </source>
</reference>
<dbReference type="GO" id="GO:0043709">
    <property type="term" value="P:cell adhesion involved in single-species biofilm formation"/>
    <property type="evidence" value="ECO:0007669"/>
    <property type="project" value="TreeGrafter"/>
</dbReference>
<dbReference type="SUPFAM" id="SSF49401">
    <property type="entry name" value="Bacterial adhesins"/>
    <property type="match status" value="1"/>
</dbReference>
<protein>
    <submittedName>
        <fullName evidence="1">Type 1 fimbrial protein</fullName>
    </submittedName>
</protein>
<dbReference type="InterPro" id="IPR036937">
    <property type="entry name" value="Adhesion_dom_fimbrial_sf"/>
</dbReference>
<dbReference type="OrthoDB" id="8970968at2"/>